<evidence type="ECO:0000313" key="1">
    <source>
        <dbReference type="EMBL" id="KAI2384549.1"/>
    </source>
</evidence>
<name>A0ACB8USY2_9EURO</name>
<dbReference type="EMBL" id="JALBCA010000071">
    <property type="protein sequence ID" value="KAI2384549.1"/>
    <property type="molecule type" value="Genomic_DNA"/>
</dbReference>
<sequence>MGDDNYDYRFYYHVSMLLMPPVFSSGAEKADNNTPLYRAYILVIVSVVLVECNGASITGIRMAAASSWFSWLGLLFLYGLVMVPVCRQLHQAAGCAIAKIVSIAHLGVMTVLSIIIVAFLAVLSSATETAISETVDVEIYSLADANRGLLITFDVLALIGMIMASVSMCLATTRTERFQKGSLALWIGLLIGGCLATSSFNLGGDISRLFTISTHRNTASRLLSTVFVGSFFYAWLFACVLLVVTSPALVAARAEVNARTTDGTSAPAADASSAPDFELKDSYSSPADQKAPQSYLQQQQQPAPPPPQTHH</sequence>
<comment type="caution">
    <text evidence="1">The sequence shown here is derived from an EMBL/GenBank/DDBJ whole genome shotgun (WGS) entry which is preliminary data.</text>
</comment>
<proteinExistence type="predicted"/>
<gene>
    <name evidence="1" type="ORF">LOY88_004597</name>
</gene>
<reference evidence="1" key="1">
    <citation type="journal article" date="2022" name="bioRxiv">
        <title>Population genetic analysis of Ophidiomyces ophidiicola, the causative agent of snake fungal disease, indicates recent introductions to the USA.</title>
        <authorList>
            <person name="Ladner J.T."/>
            <person name="Palmer J.M."/>
            <person name="Ettinger C.L."/>
            <person name="Stajich J.E."/>
            <person name="Farrell T.M."/>
            <person name="Glorioso B.M."/>
            <person name="Lawson B."/>
            <person name="Price S.J."/>
            <person name="Stengle A.G."/>
            <person name="Grear D.A."/>
            <person name="Lorch J.M."/>
        </authorList>
    </citation>
    <scope>NUCLEOTIDE SEQUENCE</scope>
    <source>
        <strain evidence="1">NWHC 24266-5</strain>
    </source>
</reference>
<organism evidence="1">
    <name type="scientific">Ophidiomyces ophidiicola</name>
    <dbReference type="NCBI Taxonomy" id="1387563"/>
    <lineage>
        <taxon>Eukaryota</taxon>
        <taxon>Fungi</taxon>
        <taxon>Dikarya</taxon>
        <taxon>Ascomycota</taxon>
        <taxon>Pezizomycotina</taxon>
        <taxon>Eurotiomycetes</taxon>
        <taxon>Eurotiomycetidae</taxon>
        <taxon>Onygenales</taxon>
        <taxon>Onygenaceae</taxon>
        <taxon>Ophidiomyces</taxon>
    </lineage>
</organism>
<protein>
    <submittedName>
        <fullName evidence="1">Uncharacterized protein</fullName>
    </submittedName>
</protein>
<accession>A0ACB8USY2</accession>